<organism evidence="1 2">
    <name type="scientific">Punica granatum</name>
    <name type="common">Pomegranate</name>
    <dbReference type="NCBI Taxonomy" id="22663"/>
    <lineage>
        <taxon>Eukaryota</taxon>
        <taxon>Viridiplantae</taxon>
        <taxon>Streptophyta</taxon>
        <taxon>Embryophyta</taxon>
        <taxon>Tracheophyta</taxon>
        <taxon>Spermatophyta</taxon>
        <taxon>Magnoliopsida</taxon>
        <taxon>eudicotyledons</taxon>
        <taxon>Gunneridae</taxon>
        <taxon>Pentapetalae</taxon>
        <taxon>rosids</taxon>
        <taxon>malvids</taxon>
        <taxon>Myrtales</taxon>
        <taxon>Lythraceae</taxon>
        <taxon>Punica</taxon>
    </lineage>
</organism>
<accession>A0A2I0IX71</accession>
<gene>
    <name evidence="1" type="ORF">CRG98_031255</name>
</gene>
<name>A0A2I0IX71_PUNGR</name>
<evidence type="ECO:0000313" key="1">
    <source>
        <dbReference type="EMBL" id="PKI48353.1"/>
    </source>
</evidence>
<reference evidence="1 2" key="1">
    <citation type="submission" date="2017-11" db="EMBL/GenBank/DDBJ databases">
        <title>De-novo sequencing of pomegranate (Punica granatum L.) genome.</title>
        <authorList>
            <person name="Akparov Z."/>
            <person name="Amiraslanov A."/>
            <person name="Hajiyeva S."/>
            <person name="Abbasov M."/>
            <person name="Kaur K."/>
            <person name="Hamwieh A."/>
            <person name="Solovyev V."/>
            <person name="Salamov A."/>
            <person name="Braich B."/>
            <person name="Kosarev P."/>
            <person name="Mahmoud A."/>
            <person name="Hajiyev E."/>
            <person name="Babayeva S."/>
            <person name="Izzatullayeva V."/>
            <person name="Mammadov A."/>
            <person name="Mammadov A."/>
            <person name="Sharifova S."/>
            <person name="Ojaghi J."/>
            <person name="Eynullazada K."/>
            <person name="Bayramov B."/>
            <person name="Abdulazimova A."/>
            <person name="Shahmuradov I."/>
        </authorList>
    </citation>
    <scope>NUCLEOTIDE SEQUENCE [LARGE SCALE GENOMIC DNA]</scope>
    <source>
        <strain evidence="2">cv. AG2017</strain>
        <tissue evidence="1">Leaf</tissue>
    </source>
</reference>
<proteinExistence type="predicted"/>
<dbReference type="AlphaFoldDB" id="A0A2I0IX71"/>
<protein>
    <submittedName>
        <fullName evidence="1">Uncharacterized protein</fullName>
    </submittedName>
</protein>
<comment type="caution">
    <text evidence="1">The sequence shown here is derived from an EMBL/GenBank/DDBJ whole genome shotgun (WGS) entry which is preliminary data.</text>
</comment>
<dbReference type="EMBL" id="PGOL01002403">
    <property type="protein sequence ID" value="PKI48353.1"/>
    <property type="molecule type" value="Genomic_DNA"/>
</dbReference>
<evidence type="ECO:0000313" key="2">
    <source>
        <dbReference type="Proteomes" id="UP000233551"/>
    </source>
</evidence>
<dbReference type="Proteomes" id="UP000233551">
    <property type="component" value="Unassembled WGS sequence"/>
</dbReference>
<sequence length="78" mass="8752">MRLSRVLRSLKIFKPGEGTGDCGPSACTGPRHPMLYLSGACRPPNRYVTARSRDWDEPHLLILPRTRSSDPSDGLKFR</sequence>
<keyword evidence="2" id="KW-1185">Reference proteome</keyword>